<dbReference type="SUPFAM" id="SSF47413">
    <property type="entry name" value="lambda repressor-like DNA-binding domains"/>
    <property type="match status" value="1"/>
</dbReference>
<keyword evidence="3" id="KW-1185">Reference proteome</keyword>
<feature type="domain" description="HTH cro/C1-type" evidence="1">
    <location>
        <begin position="84"/>
        <end position="130"/>
    </location>
</feature>
<dbReference type="PROSITE" id="PS50943">
    <property type="entry name" value="HTH_CROC1"/>
    <property type="match status" value="1"/>
</dbReference>
<reference evidence="2 3" key="1">
    <citation type="submission" date="2020-02" db="EMBL/GenBank/DDBJ databases">
        <title>Whole-genome analyses of novel actinobacteria.</title>
        <authorList>
            <person name="Sahin N."/>
            <person name="Tatar D."/>
        </authorList>
    </citation>
    <scope>NUCLEOTIDE SEQUENCE [LARGE SCALE GENOMIC DNA]</scope>
    <source>
        <strain evidence="2 3">SB3404</strain>
    </source>
</reference>
<name>A0A6G4WQC6_9ACTN</name>
<sequence length="141" mass="15808">MIVRSRRTAEVQVPAQEARRCTRCSCRLSRYNQHELCGSCHRSATFSQPPASVPEDVCNRHDVRHALSRRDFGGVCRLVREHGGLRQEDMAILTGLSQSFLSQLELGNRRLTNIDRIVVLLDGIGAPADMTGPMLRLLPDE</sequence>
<dbReference type="Proteomes" id="UP000477722">
    <property type="component" value="Unassembled WGS sequence"/>
</dbReference>
<dbReference type="RefSeq" id="WP_165296696.1">
    <property type="nucleotide sequence ID" value="NZ_JAAKZZ010000005.1"/>
</dbReference>
<dbReference type="Pfam" id="PF13560">
    <property type="entry name" value="HTH_31"/>
    <property type="match status" value="1"/>
</dbReference>
<dbReference type="InterPro" id="IPR001387">
    <property type="entry name" value="Cro/C1-type_HTH"/>
</dbReference>
<protein>
    <submittedName>
        <fullName evidence="2">Helix-turn-helix transcriptional regulator</fullName>
    </submittedName>
</protein>
<dbReference type="AlphaFoldDB" id="A0A6G4WQC6"/>
<dbReference type="InterPro" id="IPR010982">
    <property type="entry name" value="Lambda_DNA-bd_dom_sf"/>
</dbReference>
<evidence type="ECO:0000313" key="3">
    <source>
        <dbReference type="Proteomes" id="UP000477722"/>
    </source>
</evidence>
<dbReference type="EMBL" id="JAAKZZ010000005">
    <property type="protein sequence ID" value="NGO67032.1"/>
    <property type="molecule type" value="Genomic_DNA"/>
</dbReference>
<proteinExistence type="predicted"/>
<accession>A0A6G4WQC6</accession>
<dbReference type="CDD" id="cd00093">
    <property type="entry name" value="HTH_XRE"/>
    <property type="match status" value="1"/>
</dbReference>
<gene>
    <name evidence="2" type="ORF">G5C65_01355</name>
</gene>
<dbReference type="Gene3D" id="1.10.260.40">
    <property type="entry name" value="lambda repressor-like DNA-binding domains"/>
    <property type="match status" value="1"/>
</dbReference>
<comment type="caution">
    <text evidence="2">The sequence shown here is derived from an EMBL/GenBank/DDBJ whole genome shotgun (WGS) entry which is preliminary data.</text>
</comment>
<dbReference type="GO" id="GO:0003677">
    <property type="term" value="F:DNA binding"/>
    <property type="evidence" value="ECO:0007669"/>
    <property type="project" value="InterPro"/>
</dbReference>
<evidence type="ECO:0000313" key="2">
    <source>
        <dbReference type="EMBL" id="NGO67032.1"/>
    </source>
</evidence>
<organism evidence="2 3">
    <name type="scientific">Streptomyces boncukensis</name>
    <dbReference type="NCBI Taxonomy" id="2711219"/>
    <lineage>
        <taxon>Bacteria</taxon>
        <taxon>Bacillati</taxon>
        <taxon>Actinomycetota</taxon>
        <taxon>Actinomycetes</taxon>
        <taxon>Kitasatosporales</taxon>
        <taxon>Streptomycetaceae</taxon>
        <taxon>Streptomyces</taxon>
    </lineage>
</organism>
<evidence type="ECO:0000259" key="1">
    <source>
        <dbReference type="PROSITE" id="PS50943"/>
    </source>
</evidence>